<evidence type="ECO:0000256" key="1">
    <source>
        <dbReference type="ARBA" id="ARBA00009018"/>
    </source>
</evidence>
<comment type="pathway">
    <text evidence="5">Cofactor biosynthesis; coenzyme A biosynthesis; CoA from (R)-pantothenate: step 5/5.</text>
</comment>
<keyword evidence="2 5" id="KW-0547">Nucleotide-binding</keyword>
<comment type="subcellular location">
    <subcellularLocation>
        <location evidence="5">Cytoplasm</location>
    </subcellularLocation>
</comment>
<dbReference type="EMBL" id="FNWO01000002">
    <property type="protein sequence ID" value="SEH27670.1"/>
    <property type="molecule type" value="Genomic_DNA"/>
</dbReference>
<dbReference type="GO" id="GO:0004140">
    <property type="term" value="F:dephospho-CoA kinase activity"/>
    <property type="evidence" value="ECO:0007669"/>
    <property type="project" value="UniProtKB-UniRule"/>
</dbReference>
<evidence type="ECO:0000256" key="6">
    <source>
        <dbReference type="NCBIfam" id="TIGR00152"/>
    </source>
</evidence>
<keyword evidence="5 7" id="KW-0418">Kinase</keyword>
<dbReference type="Pfam" id="PF01121">
    <property type="entry name" value="CoaE"/>
    <property type="match status" value="1"/>
</dbReference>
<dbReference type="RefSeq" id="WP_244511027.1">
    <property type="nucleotide sequence ID" value="NZ_FNWO01000002.1"/>
</dbReference>
<dbReference type="InterPro" id="IPR001977">
    <property type="entry name" value="Depp_CoAkinase"/>
</dbReference>
<proteinExistence type="inferred from homology"/>
<dbReference type="PROSITE" id="PS51219">
    <property type="entry name" value="DPCK"/>
    <property type="match status" value="1"/>
</dbReference>
<reference evidence="8" key="1">
    <citation type="submission" date="2016-10" db="EMBL/GenBank/DDBJ databases">
        <authorList>
            <person name="Varghese N."/>
            <person name="Submissions S."/>
        </authorList>
    </citation>
    <scope>NUCLEOTIDE SEQUENCE [LARGE SCALE GENOMIC DNA]</scope>
    <source>
        <strain evidence="8">DSM 13234</strain>
    </source>
</reference>
<dbReference type="EC" id="2.7.1.24" evidence="5 6"/>
<protein>
    <recommendedName>
        <fullName evidence="5 6">Dephospho-CoA kinase</fullName>
        <ecNumber evidence="5 6">2.7.1.24</ecNumber>
    </recommendedName>
    <alternativeName>
        <fullName evidence="5">Dephosphocoenzyme A kinase</fullName>
    </alternativeName>
</protein>
<evidence type="ECO:0000313" key="7">
    <source>
        <dbReference type="EMBL" id="SEH27670.1"/>
    </source>
</evidence>
<sequence>MKIIGLTGSIGTGKSTAARMLARLGLPVHDADATVHAMFGRGGKAVAAIDAAFPGAVGDGAVDRAVLGRMVFGDAAALKRLEAIVHPLVRAAEQDFLRRQRRRRSRAVVLDIPLLFETGGARRCDVVVVVTCPRFLQAQRVLARPGMSPERLAQIRARQMPDAEKIRRADIVIPTGLGRGPALRLLKRSLLRGSAQTRSEARASEPPVFYEYMRGRVREACLPIGGAGANAPAETRAPAPFFPATK</sequence>
<dbReference type="PANTHER" id="PTHR10695">
    <property type="entry name" value="DEPHOSPHO-COA KINASE-RELATED"/>
    <property type="match status" value="1"/>
</dbReference>
<organism evidence="7 8">
    <name type="scientific">Magnetospirillum fulvum</name>
    <name type="common">Rhodospirillum fulvum</name>
    <dbReference type="NCBI Taxonomy" id="1082"/>
    <lineage>
        <taxon>Bacteria</taxon>
        <taxon>Pseudomonadati</taxon>
        <taxon>Pseudomonadota</taxon>
        <taxon>Alphaproteobacteria</taxon>
        <taxon>Rhodospirillales</taxon>
        <taxon>Rhodospirillaceae</taxon>
        <taxon>Magnetospirillum</taxon>
    </lineage>
</organism>
<keyword evidence="8" id="KW-1185">Reference proteome</keyword>
<dbReference type="SUPFAM" id="SSF52540">
    <property type="entry name" value="P-loop containing nucleoside triphosphate hydrolases"/>
    <property type="match status" value="1"/>
</dbReference>
<dbReference type="HAMAP" id="MF_00376">
    <property type="entry name" value="Dephospho_CoA_kinase"/>
    <property type="match status" value="1"/>
</dbReference>
<dbReference type="GO" id="GO:0005524">
    <property type="term" value="F:ATP binding"/>
    <property type="evidence" value="ECO:0007669"/>
    <property type="project" value="UniProtKB-UniRule"/>
</dbReference>
<evidence type="ECO:0000256" key="5">
    <source>
        <dbReference type="HAMAP-Rule" id="MF_00376"/>
    </source>
</evidence>
<gene>
    <name evidence="5" type="primary">coaE</name>
    <name evidence="7" type="ORF">SAMN04244559_00564</name>
</gene>
<dbReference type="InterPro" id="IPR027417">
    <property type="entry name" value="P-loop_NTPase"/>
</dbReference>
<feature type="binding site" evidence="5">
    <location>
        <begin position="11"/>
        <end position="16"/>
    </location>
    <ligand>
        <name>ATP</name>
        <dbReference type="ChEBI" id="CHEBI:30616"/>
    </ligand>
</feature>
<keyword evidence="5" id="KW-0963">Cytoplasm</keyword>
<keyword evidence="3 5" id="KW-0067">ATP-binding</keyword>
<dbReference type="GO" id="GO:0015937">
    <property type="term" value="P:coenzyme A biosynthetic process"/>
    <property type="evidence" value="ECO:0007669"/>
    <property type="project" value="UniProtKB-UniRule"/>
</dbReference>
<comment type="similarity">
    <text evidence="1 5">Belongs to the CoaE family.</text>
</comment>
<accession>A0A1H6H084</accession>
<evidence type="ECO:0000256" key="4">
    <source>
        <dbReference type="ARBA" id="ARBA00022993"/>
    </source>
</evidence>
<dbReference type="PANTHER" id="PTHR10695:SF46">
    <property type="entry name" value="BIFUNCTIONAL COENZYME A SYNTHASE-RELATED"/>
    <property type="match status" value="1"/>
</dbReference>
<comment type="catalytic activity">
    <reaction evidence="5">
        <text>3'-dephospho-CoA + ATP = ADP + CoA + H(+)</text>
        <dbReference type="Rhea" id="RHEA:18245"/>
        <dbReference type="ChEBI" id="CHEBI:15378"/>
        <dbReference type="ChEBI" id="CHEBI:30616"/>
        <dbReference type="ChEBI" id="CHEBI:57287"/>
        <dbReference type="ChEBI" id="CHEBI:57328"/>
        <dbReference type="ChEBI" id="CHEBI:456216"/>
        <dbReference type="EC" id="2.7.1.24"/>
    </reaction>
</comment>
<dbReference type="Proteomes" id="UP000182983">
    <property type="component" value="Unassembled WGS sequence"/>
</dbReference>
<comment type="function">
    <text evidence="5">Catalyzes the phosphorylation of the 3'-hydroxyl group of dephosphocoenzyme A to form coenzyme A.</text>
</comment>
<keyword evidence="4 5" id="KW-0173">Coenzyme A biosynthesis</keyword>
<dbReference type="Gene3D" id="3.40.50.300">
    <property type="entry name" value="P-loop containing nucleotide triphosphate hydrolases"/>
    <property type="match status" value="1"/>
</dbReference>
<dbReference type="CDD" id="cd02022">
    <property type="entry name" value="DPCK"/>
    <property type="match status" value="1"/>
</dbReference>
<evidence type="ECO:0000256" key="3">
    <source>
        <dbReference type="ARBA" id="ARBA00022840"/>
    </source>
</evidence>
<name>A0A1H6H084_MAGFU</name>
<dbReference type="NCBIfam" id="TIGR00152">
    <property type="entry name" value="dephospho-CoA kinase"/>
    <property type="match status" value="1"/>
</dbReference>
<dbReference type="GO" id="GO:0005737">
    <property type="term" value="C:cytoplasm"/>
    <property type="evidence" value="ECO:0007669"/>
    <property type="project" value="UniProtKB-SubCell"/>
</dbReference>
<dbReference type="AlphaFoldDB" id="A0A1H6H084"/>
<dbReference type="UniPathway" id="UPA00241">
    <property type="reaction ID" value="UER00356"/>
</dbReference>
<keyword evidence="5" id="KW-0808">Transferase</keyword>
<evidence type="ECO:0000256" key="2">
    <source>
        <dbReference type="ARBA" id="ARBA00022741"/>
    </source>
</evidence>
<evidence type="ECO:0000313" key="8">
    <source>
        <dbReference type="Proteomes" id="UP000182983"/>
    </source>
</evidence>